<dbReference type="GO" id="GO:0008270">
    <property type="term" value="F:zinc ion binding"/>
    <property type="evidence" value="ECO:0007669"/>
    <property type="project" value="UniProtKB-KW"/>
</dbReference>
<gene>
    <name evidence="11" type="ORF">ANCCEY_14138</name>
</gene>
<dbReference type="FunFam" id="3.30.160.60:FF:000065">
    <property type="entry name" value="B-cell CLL/lymphoma 6, member B"/>
    <property type="match status" value="1"/>
</dbReference>
<evidence type="ECO:0000259" key="10">
    <source>
        <dbReference type="PROSITE" id="PS50157"/>
    </source>
</evidence>
<dbReference type="GO" id="GO:0000981">
    <property type="term" value="F:DNA-binding transcription factor activity, RNA polymerase II-specific"/>
    <property type="evidence" value="ECO:0007669"/>
    <property type="project" value="TreeGrafter"/>
</dbReference>
<dbReference type="EMBL" id="KE125927">
    <property type="protein sequence ID" value="EPB66772.1"/>
    <property type="molecule type" value="Genomic_DNA"/>
</dbReference>
<keyword evidence="5" id="KW-0862">Zinc</keyword>
<evidence type="ECO:0000256" key="9">
    <source>
        <dbReference type="PROSITE-ProRule" id="PRU00042"/>
    </source>
</evidence>
<dbReference type="Pfam" id="PF00096">
    <property type="entry name" value="zf-C2H2"/>
    <property type="match status" value="1"/>
</dbReference>
<evidence type="ECO:0000256" key="7">
    <source>
        <dbReference type="ARBA" id="ARBA00023163"/>
    </source>
</evidence>
<feature type="domain" description="C2H2-type" evidence="10">
    <location>
        <begin position="126"/>
        <end position="153"/>
    </location>
</feature>
<dbReference type="GO" id="GO:0005634">
    <property type="term" value="C:nucleus"/>
    <property type="evidence" value="ECO:0007669"/>
    <property type="project" value="UniProtKB-SubCell"/>
</dbReference>
<dbReference type="Proteomes" id="UP000054495">
    <property type="component" value="Unassembled WGS sequence"/>
</dbReference>
<evidence type="ECO:0000256" key="4">
    <source>
        <dbReference type="ARBA" id="ARBA00022771"/>
    </source>
</evidence>
<evidence type="ECO:0000313" key="12">
    <source>
        <dbReference type="Proteomes" id="UP000054495"/>
    </source>
</evidence>
<keyword evidence="2" id="KW-0479">Metal-binding</keyword>
<evidence type="ECO:0000256" key="3">
    <source>
        <dbReference type="ARBA" id="ARBA00022737"/>
    </source>
</evidence>
<dbReference type="PANTHER" id="PTHR24388">
    <property type="entry name" value="ZINC FINGER PROTEIN"/>
    <property type="match status" value="1"/>
</dbReference>
<dbReference type="PROSITE" id="PS50157">
    <property type="entry name" value="ZINC_FINGER_C2H2_2"/>
    <property type="match status" value="2"/>
</dbReference>
<name>A0A0D6LGL7_9BILA</name>
<dbReference type="SUPFAM" id="SSF57667">
    <property type="entry name" value="beta-beta-alpha zinc fingers"/>
    <property type="match status" value="1"/>
</dbReference>
<comment type="subcellular location">
    <subcellularLocation>
        <location evidence="1">Nucleus</location>
    </subcellularLocation>
</comment>
<dbReference type="PANTHER" id="PTHR24388:SF100">
    <property type="entry name" value="ZINC FINGER PROTEIN 423"/>
    <property type="match status" value="1"/>
</dbReference>
<keyword evidence="4 9" id="KW-0863">Zinc-finger</keyword>
<protein>
    <submittedName>
        <fullName evidence="11">Zinc finger, C2H2 type</fullName>
    </submittedName>
</protein>
<proteinExistence type="predicted"/>
<dbReference type="InterPro" id="IPR036236">
    <property type="entry name" value="Znf_C2H2_sf"/>
</dbReference>
<evidence type="ECO:0000256" key="2">
    <source>
        <dbReference type="ARBA" id="ARBA00022723"/>
    </source>
</evidence>
<evidence type="ECO:0000256" key="1">
    <source>
        <dbReference type="ARBA" id="ARBA00004123"/>
    </source>
</evidence>
<organism evidence="11 12">
    <name type="scientific">Ancylostoma ceylanicum</name>
    <dbReference type="NCBI Taxonomy" id="53326"/>
    <lineage>
        <taxon>Eukaryota</taxon>
        <taxon>Metazoa</taxon>
        <taxon>Ecdysozoa</taxon>
        <taxon>Nematoda</taxon>
        <taxon>Chromadorea</taxon>
        <taxon>Rhabditida</taxon>
        <taxon>Rhabditina</taxon>
        <taxon>Rhabditomorpha</taxon>
        <taxon>Strongyloidea</taxon>
        <taxon>Ancylostomatidae</taxon>
        <taxon>Ancylostomatinae</taxon>
        <taxon>Ancylostoma</taxon>
    </lineage>
</organism>
<keyword evidence="3" id="KW-0677">Repeat</keyword>
<dbReference type="GO" id="GO:0000978">
    <property type="term" value="F:RNA polymerase II cis-regulatory region sequence-specific DNA binding"/>
    <property type="evidence" value="ECO:0007669"/>
    <property type="project" value="TreeGrafter"/>
</dbReference>
<dbReference type="InterPro" id="IPR050527">
    <property type="entry name" value="Snail/Krueppel_Znf"/>
</dbReference>
<accession>A0A0D6LGL7</accession>
<dbReference type="SMART" id="SM00355">
    <property type="entry name" value="ZnF_C2H2"/>
    <property type="match status" value="2"/>
</dbReference>
<evidence type="ECO:0000256" key="8">
    <source>
        <dbReference type="ARBA" id="ARBA00023242"/>
    </source>
</evidence>
<evidence type="ECO:0000256" key="5">
    <source>
        <dbReference type="ARBA" id="ARBA00022833"/>
    </source>
</evidence>
<sequence length="201" mass="21561">MELKTDSTFAICHDVAPLKLHNYRNFGTTSVSYTSHPADLDDLFCTTNDCTCVDVATVVSLALNTGANVPRICRHAPVVAERTTTVAVFDGARSLSYSTISSPLESTTPTLLDGFDCKTSTGEKPFTCNVCGKAFADKSNLRAHVQTHSSEKPHHCARCGKRFALKSYLSKHEESSCYRSASSAASSEKAVCSPLAVSSLV</sequence>
<dbReference type="AlphaFoldDB" id="A0A0D6LGL7"/>
<keyword evidence="12" id="KW-1185">Reference proteome</keyword>
<dbReference type="FunFam" id="3.30.160.60:FF:001289">
    <property type="entry name" value="Zinc finger protein 574"/>
    <property type="match status" value="1"/>
</dbReference>
<dbReference type="Gene3D" id="3.30.160.60">
    <property type="entry name" value="Classic Zinc Finger"/>
    <property type="match status" value="2"/>
</dbReference>
<evidence type="ECO:0000256" key="6">
    <source>
        <dbReference type="ARBA" id="ARBA00023015"/>
    </source>
</evidence>
<dbReference type="PROSITE" id="PS00028">
    <property type="entry name" value="ZINC_FINGER_C2H2_1"/>
    <property type="match status" value="1"/>
</dbReference>
<keyword evidence="7" id="KW-0804">Transcription</keyword>
<keyword evidence="8" id="KW-0539">Nucleus</keyword>
<evidence type="ECO:0000313" key="11">
    <source>
        <dbReference type="EMBL" id="EPB66772.1"/>
    </source>
</evidence>
<reference evidence="11 12" key="1">
    <citation type="submission" date="2013-05" db="EMBL/GenBank/DDBJ databases">
        <title>Draft genome of the parasitic nematode Anyclostoma ceylanicum.</title>
        <authorList>
            <person name="Mitreva M."/>
        </authorList>
    </citation>
    <scope>NUCLEOTIDE SEQUENCE [LARGE SCALE GENOMIC DNA]</scope>
</reference>
<dbReference type="InterPro" id="IPR013087">
    <property type="entry name" value="Znf_C2H2_type"/>
</dbReference>
<keyword evidence="6" id="KW-0805">Transcription regulation</keyword>
<feature type="domain" description="C2H2-type" evidence="10">
    <location>
        <begin position="154"/>
        <end position="184"/>
    </location>
</feature>